<dbReference type="Proteomes" id="UP000007431">
    <property type="component" value="Unassembled WGS sequence"/>
</dbReference>
<protein>
    <recommendedName>
        <fullName evidence="4">Zn(2)-C6 fungal-type domain-containing protein</fullName>
    </recommendedName>
</protein>
<dbReference type="STRING" id="578458.D8Q7Q7"/>
<feature type="domain" description="Zn(2)-C6 fungal-type" evidence="4">
    <location>
        <begin position="49"/>
        <end position="80"/>
    </location>
</feature>
<evidence type="ECO:0000256" key="2">
    <source>
        <dbReference type="ARBA" id="ARBA00023242"/>
    </source>
</evidence>
<feature type="compositionally biased region" description="Low complexity" evidence="3">
    <location>
        <begin position="1112"/>
        <end position="1135"/>
    </location>
</feature>
<evidence type="ECO:0000256" key="3">
    <source>
        <dbReference type="SAM" id="MobiDB-lite"/>
    </source>
</evidence>
<gene>
    <name evidence="5" type="ORF">SCHCODRAFT_257455</name>
</gene>
<dbReference type="SUPFAM" id="SSF57701">
    <property type="entry name" value="Zn2/Cys6 DNA-binding domain"/>
    <property type="match status" value="1"/>
</dbReference>
<feature type="compositionally biased region" description="Low complexity" evidence="3">
    <location>
        <begin position="853"/>
        <end position="864"/>
    </location>
</feature>
<feature type="compositionally biased region" description="Low complexity" evidence="3">
    <location>
        <begin position="1067"/>
        <end position="1104"/>
    </location>
</feature>
<accession>D8Q7Q7</accession>
<proteinExistence type="predicted"/>
<dbReference type="AlphaFoldDB" id="D8Q7Q7"/>
<feature type="region of interest" description="Disordered" evidence="3">
    <location>
        <begin position="912"/>
        <end position="990"/>
    </location>
</feature>
<dbReference type="GO" id="GO:0000981">
    <property type="term" value="F:DNA-binding transcription factor activity, RNA polymerase II-specific"/>
    <property type="evidence" value="ECO:0007669"/>
    <property type="project" value="InterPro"/>
</dbReference>
<dbReference type="InterPro" id="IPR036864">
    <property type="entry name" value="Zn2-C6_fun-type_DNA-bd_sf"/>
</dbReference>
<dbReference type="GO" id="GO:0005634">
    <property type="term" value="C:nucleus"/>
    <property type="evidence" value="ECO:0007669"/>
    <property type="project" value="UniProtKB-SubCell"/>
</dbReference>
<feature type="region of interest" description="Disordered" evidence="3">
    <location>
        <begin position="1154"/>
        <end position="1251"/>
    </location>
</feature>
<organism evidence="6">
    <name type="scientific">Schizophyllum commune (strain H4-8 / FGSC 9210)</name>
    <name type="common">Split gill fungus</name>
    <dbReference type="NCBI Taxonomy" id="578458"/>
    <lineage>
        <taxon>Eukaryota</taxon>
        <taxon>Fungi</taxon>
        <taxon>Dikarya</taxon>
        <taxon>Basidiomycota</taxon>
        <taxon>Agaricomycotina</taxon>
        <taxon>Agaricomycetes</taxon>
        <taxon>Agaricomycetidae</taxon>
        <taxon>Agaricales</taxon>
        <taxon>Schizophyllaceae</taxon>
        <taxon>Schizophyllum</taxon>
    </lineage>
</organism>
<feature type="region of interest" description="Disordered" evidence="3">
    <location>
        <begin position="1015"/>
        <end position="1139"/>
    </location>
</feature>
<dbReference type="PROSITE" id="PS50048">
    <property type="entry name" value="ZN2_CY6_FUNGAL_2"/>
    <property type="match status" value="1"/>
</dbReference>
<keyword evidence="6" id="KW-1185">Reference proteome</keyword>
<name>D8Q7Q7_SCHCM</name>
<sequence>MGSLLDMDVDYDRPQSPSAGGSSAAYDAAAPSGSGAQNLPQVRARITVVCAECKRLKLKCDRKMPCGSCVKREATSKCQYSAAAAEKVDLQSLNNRLVQLEQYIAMSSGGQFSSTYPLAQVTGGASYAPHSCSHGPTPTSASFPFPALSQLLQASVDPVILTLPTRPLWTDWTWPTDIANAVQLPPVAHSSDGAQEVSTSTTDPFSCHRSDMTGTTSSAVTFIKQGDIGTGKLRAPANLVDALPVSDLLEALPAIFTTMRSYLPGFFHCEYGHARVVENLARTDDKRTAAKQKAKAQQIFFGNNPGRPVTKPPGFAPNDPLFSSFSANGADASPKKKAGQDDEWSLSFYAAACALMALSPNPGVDGLDADYWYAQSDQACHAWEQYCGTPSTKEGSNYVTSLLAQLSYCLTRADAAGASEVIHKAAMFFRTHHLTVGAKDEVATKNTKDVREKWMNDVWLDIIFWDAYSPQGSFVSDKMGQPPLISEGCVPAMENRESESPDFLVQRFRLASIVRLTKTRYWTLDALEAELAQFVTSVAEVSLDSFLPSTSSNAAKKKRARNLPDILGDPDKREEELHIQKMDLVLAAWQTLLAAYVPTLQHDHRMANPKWGGMVHAAHRVVKAATELLSYMLSGPSSSTKHCVPIAVGAGSATSCSFAPLAAMYPLQHTLFSAALVCGYGALKQPNTVWASGASEGVRDAHGAFSSPVILKLGDAIGESLGQREALQILDVILSKLHASSSGSRKRKHDEYMGAAADDAQPLASGNDASAEDGAQQSAAPLSERLARMGEAAKEKNGERPEKKKKRVLYPIIGIRVRAGSASRSTDASEVTASQSAPTYAMDLPAEATPSVAQQASASSSQQAPSLESLAHAFEELPQNPTASPVMPAYFGERPVSSSSLQFDARAIVDPSQFDPYDQQQQRMARGSTMPSPYVDNMSGTSQNVGVPHSNAFGDASQGQRSRRPSVSSTYNAGSYDAQSRAPYEVGHRSSSYETSRASYEPSFGSLVGSTSAVTSPYASTGSSGSVDGNSGSGSSSSATQMPPLQVPALPSPYGQPLPPVPPPQQPQQYYDALPAPSAYQSQQQAQQPQTQQSQQALQQTYAPATFDPAPYYQGQSASYQGSQASGSYNGAQASGSGGYDVKPTTAMLDAQARSEGYASQPRAEAYGSQSRQDAYSAARYDGPQTDSSSVYGDRGSAYDDRGWLPPPRTAHQQQSHQQPQHRPPPPSHHQPPQHPQPPDQYWNGGYSYNG</sequence>
<keyword evidence="2" id="KW-0539">Nucleus</keyword>
<evidence type="ECO:0000256" key="1">
    <source>
        <dbReference type="ARBA" id="ARBA00004123"/>
    </source>
</evidence>
<evidence type="ECO:0000313" key="5">
    <source>
        <dbReference type="EMBL" id="EFI96468.1"/>
    </source>
</evidence>
<dbReference type="EMBL" id="GL377307">
    <property type="protein sequence ID" value="EFI96468.1"/>
    <property type="molecule type" value="Genomic_DNA"/>
</dbReference>
<dbReference type="HOGENOM" id="CLU_265748_0_0_1"/>
<dbReference type="Pfam" id="PF00172">
    <property type="entry name" value="Zn_clus"/>
    <property type="match status" value="1"/>
</dbReference>
<feature type="compositionally biased region" description="Low complexity" evidence="3">
    <location>
        <begin position="16"/>
        <end position="36"/>
    </location>
</feature>
<feature type="compositionally biased region" description="Low complexity" evidence="3">
    <location>
        <begin position="1020"/>
        <end position="1038"/>
    </location>
</feature>
<dbReference type="VEuPathDB" id="FungiDB:SCHCODRAFT_01201831"/>
<dbReference type="InParanoid" id="D8Q7Q7"/>
<feature type="region of interest" description="Disordered" evidence="3">
    <location>
        <begin position="847"/>
        <end position="866"/>
    </location>
</feature>
<dbReference type="SMART" id="SM00066">
    <property type="entry name" value="GAL4"/>
    <property type="match status" value="1"/>
</dbReference>
<dbReference type="Gene3D" id="4.10.240.10">
    <property type="entry name" value="Zn(2)-C6 fungal-type DNA-binding domain"/>
    <property type="match status" value="1"/>
</dbReference>
<dbReference type="eggNOG" id="ENOG502ST3H">
    <property type="taxonomic scope" value="Eukaryota"/>
</dbReference>
<dbReference type="GO" id="GO:0008270">
    <property type="term" value="F:zinc ion binding"/>
    <property type="evidence" value="ECO:0007669"/>
    <property type="project" value="InterPro"/>
</dbReference>
<feature type="compositionally biased region" description="Pro residues" evidence="3">
    <location>
        <begin position="1050"/>
        <end position="1066"/>
    </location>
</feature>
<dbReference type="PROSITE" id="PS00463">
    <property type="entry name" value="ZN2_CY6_FUNGAL_1"/>
    <property type="match status" value="1"/>
</dbReference>
<feature type="compositionally biased region" description="Pro residues" evidence="3">
    <location>
        <begin position="1222"/>
        <end position="1239"/>
    </location>
</feature>
<dbReference type="CDD" id="cd00067">
    <property type="entry name" value="GAL4"/>
    <property type="match status" value="1"/>
</dbReference>
<evidence type="ECO:0000259" key="4">
    <source>
        <dbReference type="PROSITE" id="PS50048"/>
    </source>
</evidence>
<feature type="region of interest" description="Disordered" evidence="3">
    <location>
        <begin position="190"/>
        <end position="212"/>
    </location>
</feature>
<feature type="region of interest" description="Disordered" evidence="3">
    <location>
        <begin position="1"/>
        <end position="37"/>
    </location>
</feature>
<dbReference type="PANTHER" id="PTHR31001">
    <property type="entry name" value="UNCHARACTERIZED TRANSCRIPTIONAL REGULATORY PROTEIN"/>
    <property type="match status" value="1"/>
</dbReference>
<comment type="subcellular location">
    <subcellularLocation>
        <location evidence="1">Nucleus</location>
    </subcellularLocation>
</comment>
<dbReference type="InterPro" id="IPR050613">
    <property type="entry name" value="Sec_Metabolite_Reg"/>
</dbReference>
<dbReference type="InterPro" id="IPR001138">
    <property type="entry name" value="Zn2Cys6_DnaBD"/>
</dbReference>
<feature type="compositionally biased region" description="Low complexity" evidence="3">
    <location>
        <begin position="1212"/>
        <end position="1221"/>
    </location>
</feature>
<feature type="compositionally biased region" description="Polar residues" evidence="3">
    <location>
        <begin position="957"/>
        <end position="973"/>
    </location>
</feature>
<feature type="compositionally biased region" description="Polar residues" evidence="3">
    <location>
        <begin position="192"/>
        <end position="204"/>
    </location>
</feature>
<evidence type="ECO:0000313" key="6">
    <source>
        <dbReference type="Proteomes" id="UP000007431"/>
    </source>
</evidence>
<reference evidence="5 6" key="1">
    <citation type="journal article" date="2010" name="Nat. Biotechnol.">
        <title>Genome sequence of the model mushroom Schizophyllum commune.</title>
        <authorList>
            <person name="Ohm R.A."/>
            <person name="de Jong J.F."/>
            <person name="Lugones L.G."/>
            <person name="Aerts A."/>
            <person name="Kothe E."/>
            <person name="Stajich J.E."/>
            <person name="de Vries R.P."/>
            <person name="Record E."/>
            <person name="Levasseur A."/>
            <person name="Baker S.E."/>
            <person name="Bartholomew K.A."/>
            <person name="Coutinho P.M."/>
            <person name="Erdmann S."/>
            <person name="Fowler T.J."/>
            <person name="Gathman A.C."/>
            <person name="Lombard V."/>
            <person name="Henrissat B."/>
            <person name="Knabe N."/>
            <person name="Kuees U."/>
            <person name="Lilly W.W."/>
            <person name="Lindquist E."/>
            <person name="Lucas S."/>
            <person name="Magnuson J.K."/>
            <person name="Piumi F."/>
            <person name="Raudaskoski M."/>
            <person name="Salamov A."/>
            <person name="Schmutz J."/>
            <person name="Schwarze F.W.M.R."/>
            <person name="vanKuyk P.A."/>
            <person name="Horton J.S."/>
            <person name="Grigoriev I.V."/>
            <person name="Woesten H.A.B."/>
        </authorList>
    </citation>
    <scope>NUCLEOTIDE SEQUENCE [LARGE SCALE GENOMIC DNA]</scope>
    <source>
        <strain evidence="6">H4-8 / FGSC 9210</strain>
    </source>
</reference>